<evidence type="ECO:0000313" key="2">
    <source>
        <dbReference type="Proteomes" id="UP001597463"/>
    </source>
</evidence>
<proteinExistence type="predicted"/>
<evidence type="ECO:0000313" key="1">
    <source>
        <dbReference type="EMBL" id="MFD2755670.1"/>
    </source>
</evidence>
<keyword evidence="2" id="KW-1185">Reference proteome</keyword>
<dbReference type="Proteomes" id="UP001597463">
    <property type="component" value="Unassembled WGS sequence"/>
</dbReference>
<dbReference type="EMBL" id="JBHUMV010000007">
    <property type="protein sequence ID" value="MFD2755670.1"/>
    <property type="molecule type" value="Genomic_DNA"/>
</dbReference>
<name>A0ABW5UQG5_9BURK</name>
<accession>A0ABW5UQG5</accession>
<comment type="caution">
    <text evidence="1">The sequence shown here is derived from an EMBL/GenBank/DDBJ whole genome shotgun (WGS) entry which is preliminary data.</text>
</comment>
<dbReference type="RefSeq" id="WP_066482096.1">
    <property type="nucleotide sequence ID" value="NZ_BCNT01000017.1"/>
</dbReference>
<protein>
    <submittedName>
        <fullName evidence="1">Uncharacterized protein</fullName>
    </submittedName>
</protein>
<sequence>MASLPSYVLVLLDGYAEDQESGVTKSEMERGLSKLRIGQSRVAKTISVNLVFESASDANNFEDWYFGEIKRIGFFDWLDPRTNMLRSVRFKDGALGQIQPMSGGFGMSKRSAVLEYLR</sequence>
<organism evidence="1 2">
    <name type="scientific">Comamonas terrae</name>
    <dbReference type="NCBI Taxonomy" id="673548"/>
    <lineage>
        <taxon>Bacteria</taxon>
        <taxon>Pseudomonadati</taxon>
        <taxon>Pseudomonadota</taxon>
        <taxon>Betaproteobacteria</taxon>
        <taxon>Burkholderiales</taxon>
        <taxon>Comamonadaceae</taxon>
        <taxon>Comamonas</taxon>
    </lineage>
</organism>
<reference evidence="2" key="1">
    <citation type="journal article" date="2019" name="Int. J. Syst. Evol. Microbiol.">
        <title>The Global Catalogue of Microorganisms (GCM) 10K type strain sequencing project: providing services to taxonomists for standard genome sequencing and annotation.</title>
        <authorList>
            <consortium name="The Broad Institute Genomics Platform"/>
            <consortium name="The Broad Institute Genome Sequencing Center for Infectious Disease"/>
            <person name="Wu L."/>
            <person name="Ma J."/>
        </authorList>
    </citation>
    <scope>NUCLEOTIDE SEQUENCE [LARGE SCALE GENOMIC DNA]</scope>
    <source>
        <strain evidence="2">TISTR 1906</strain>
    </source>
</reference>
<gene>
    <name evidence="1" type="ORF">ACFSW6_16470</name>
</gene>